<keyword evidence="3 5" id="KW-0326">Glycosidase</keyword>
<evidence type="ECO:0000256" key="3">
    <source>
        <dbReference type="ARBA" id="ARBA00023295"/>
    </source>
</evidence>
<dbReference type="InterPro" id="IPR017853">
    <property type="entry name" value="GH"/>
</dbReference>
<evidence type="ECO:0000256" key="4">
    <source>
        <dbReference type="RuleBase" id="RU004335"/>
    </source>
</evidence>
<dbReference type="SUPFAM" id="SSF51445">
    <property type="entry name" value="(Trans)glycosidases"/>
    <property type="match status" value="2"/>
</dbReference>
<accession>A0ABD1H936</accession>
<organism evidence="6 7">
    <name type="scientific">Salvia divinorum</name>
    <name type="common">Maria pastora</name>
    <name type="synonym">Diviner's sage</name>
    <dbReference type="NCBI Taxonomy" id="28513"/>
    <lineage>
        <taxon>Eukaryota</taxon>
        <taxon>Viridiplantae</taxon>
        <taxon>Streptophyta</taxon>
        <taxon>Embryophyta</taxon>
        <taxon>Tracheophyta</taxon>
        <taxon>Spermatophyta</taxon>
        <taxon>Magnoliopsida</taxon>
        <taxon>eudicotyledons</taxon>
        <taxon>Gunneridae</taxon>
        <taxon>Pentapetalae</taxon>
        <taxon>asterids</taxon>
        <taxon>lamiids</taxon>
        <taxon>Lamiales</taxon>
        <taxon>Lamiaceae</taxon>
        <taxon>Nepetoideae</taxon>
        <taxon>Mentheae</taxon>
        <taxon>Salviinae</taxon>
        <taxon>Salvia</taxon>
        <taxon>Salvia subgen. Calosphace</taxon>
    </lineage>
</organism>
<evidence type="ECO:0000313" key="6">
    <source>
        <dbReference type="EMBL" id="KAL1552964.1"/>
    </source>
</evidence>
<dbReference type="InterPro" id="IPR044965">
    <property type="entry name" value="Glyco_hydro_17_plant"/>
</dbReference>
<evidence type="ECO:0000313" key="7">
    <source>
        <dbReference type="Proteomes" id="UP001567538"/>
    </source>
</evidence>
<dbReference type="EMBL" id="JBEAFC010000006">
    <property type="protein sequence ID" value="KAL1552964.1"/>
    <property type="molecule type" value="Genomic_DNA"/>
</dbReference>
<keyword evidence="7" id="KW-1185">Reference proteome</keyword>
<dbReference type="InterPro" id="IPR000490">
    <property type="entry name" value="Glyco_hydro_17"/>
</dbReference>
<keyword evidence="2 5" id="KW-0378">Hydrolase</keyword>
<dbReference type="Proteomes" id="UP001567538">
    <property type="component" value="Unassembled WGS sequence"/>
</dbReference>
<dbReference type="Pfam" id="PF00332">
    <property type="entry name" value="Glyco_hydro_17"/>
    <property type="match status" value="2"/>
</dbReference>
<evidence type="ECO:0000256" key="1">
    <source>
        <dbReference type="ARBA" id="ARBA00008773"/>
    </source>
</evidence>
<evidence type="ECO:0000256" key="5">
    <source>
        <dbReference type="RuleBase" id="RU004336"/>
    </source>
</evidence>
<comment type="caution">
    <text evidence="6">The sequence shown here is derived from an EMBL/GenBank/DDBJ whole genome shotgun (WGS) entry which is preliminary data.</text>
</comment>
<protein>
    <submittedName>
        <fullName evidence="6">Glucan endo-1,3-beta-glucosidase-like</fullName>
    </submittedName>
</protein>
<reference evidence="6 7" key="1">
    <citation type="submission" date="2024-06" db="EMBL/GenBank/DDBJ databases">
        <title>A chromosome level genome sequence of Diviner's sage (Salvia divinorum).</title>
        <authorList>
            <person name="Ford S.A."/>
            <person name="Ro D.-K."/>
            <person name="Ness R.W."/>
            <person name="Phillips M.A."/>
        </authorList>
    </citation>
    <scope>NUCLEOTIDE SEQUENCE [LARGE SCALE GENOMIC DNA]</scope>
    <source>
        <strain evidence="6">SAF-2024a</strain>
        <tissue evidence="6">Leaf</tissue>
    </source>
</reference>
<dbReference type="PANTHER" id="PTHR32227">
    <property type="entry name" value="GLUCAN ENDO-1,3-BETA-GLUCOSIDASE BG1-RELATED-RELATED"/>
    <property type="match status" value="1"/>
</dbReference>
<sequence length="202" mass="21974">MYAVMCQLPGHVGVCNGRLGNNLPSERDVVELYKANGIKRMRIYDPNPDTLTALRGSDIELILDVPNSDLPSIQSDASQWRVEFVDKGLEYRNLFDAMVDGVYHAMEKAGGRGVGVVVSESGWPSGGGGRGGEETVANAETYYRNLIGHVGGGTPKKKGEALETYLFAMFDENEKPGSKTEQHFGLFSPDKTPKYKLGLKSG</sequence>
<comment type="similarity">
    <text evidence="1 4">Belongs to the glycosyl hydrolase 17 family.</text>
</comment>
<dbReference type="PROSITE" id="PS00587">
    <property type="entry name" value="GLYCOSYL_HYDROL_F17"/>
    <property type="match status" value="1"/>
</dbReference>
<name>A0ABD1H936_SALDI</name>
<dbReference type="GO" id="GO:0016798">
    <property type="term" value="F:hydrolase activity, acting on glycosyl bonds"/>
    <property type="evidence" value="ECO:0007669"/>
    <property type="project" value="UniProtKB-KW"/>
</dbReference>
<dbReference type="Gene3D" id="3.20.20.80">
    <property type="entry name" value="Glycosidases"/>
    <property type="match status" value="2"/>
</dbReference>
<proteinExistence type="inferred from homology"/>
<evidence type="ECO:0000256" key="2">
    <source>
        <dbReference type="ARBA" id="ARBA00022801"/>
    </source>
</evidence>
<dbReference type="AlphaFoldDB" id="A0ABD1H936"/>
<gene>
    <name evidence="6" type="ORF">AAHA92_13700</name>
</gene>